<organism evidence="1 2">
    <name type="scientific">Steinernema hermaphroditum</name>
    <dbReference type="NCBI Taxonomy" id="289476"/>
    <lineage>
        <taxon>Eukaryota</taxon>
        <taxon>Metazoa</taxon>
        <taxon>Ecdysozoa</taxon>
        <taxon>Nematoda</taxon>
        <taxon>Chromadorea</taxon>
        <taxon>Rhabditida</taxon>
        <taxon>Tylenchina</taxon>
        <taxon>Panagrolaimomorpha</taxon>
        <taxon>Strongyloidoidea</taxon>
        <taxon>Steinernematidae</taxon>
        <taxon>Steinernema</taxon>
    </lineage>
</organism>
<protein>
    <submittedName>
        <fullName evidence="1">Uncharacterized protein</fullName>
    </submittedName>
</protein>
<gene>
    <name evidence="1" type="ORF">QR680_004065</name>
</gene>
<dbReference type="AlphaFoldDB" id="A0AA39HNL2"/>
<evidence type="ECO:0000313" key="1">
    <source>
        <dbReference type="EMBL" id="KAK0408629.1"/>
    </source>
</evidence>
<evidence type="ECO:0000313" key="2">
    <source>
        <dbReference type="Proteomes" id="UP001175271"/>
    </source>
</evidence>
<name>A0AA39HNL2_9BILA</name>
<sequence length="404" mass="47253">MSAGQDPPDNRVSSLKECAMFYEFVSQLENIMTNENEEERGAQMFQHCSRHMDRLRSLGIYQTGSEAPTNEFASLPRDVIKEVLNQEQSLIIRHTMEKLCKLDGPWGKEARSFQPLVCHVNTHSIVFNRYSANHNGWTCRKQTERRMEMTLKKKNYADKRITESLIQWPSPSTAQRISLHAENMCDHLFLAGDHAIVPILPKLNPQFSDIILSVEGDLTVPENVEVEKFVIKILKNKNLRKLYINLGLFSTANARAADRAFRDFLVRPTFEWLDMPNNCLEAWVLKEVVAAWRKRKIFEVISQDIRTTVRNNSELNDWVKRDFNLLTGEDMVLWERDEVHTYDPEQTMRIVVFVQGENPSEVEVSLVFERKKEVYSYEGLRNWWDYYKAQLSMDGSSRNLMLMY</sequence>
<dbReference type="EMBL" id="JAUCMV010000003">
    <property type="protein sequence ID" value="KAK0408629.1"/>
    <property type="molecule type" value="Genomic_DNA"/>
</dbReference>
<comment type="caution">
    <text evidence="1">The sequence shown here is derived from an EMBL/GenBank/DDBJ whole genome shotgun (WGS) entry which is preliminary data.</text>
</comment>
<accession>A0AA39HNL2</accession>
<reference evidence="1" key="1">
    <citation type="submission" date="2023-06" db="EMBL/GenBank/DDBJ databases">
        <title>Genomic analysis of the entomopathogenic nematode Steinernema hermaphroditum.</title>
        <authorList>
            <person name="Schwarz E.M."/>
            <person name="Heppert J.K."/>
            <person name="Baniya A."/>
            <person name="Schwartz H.T."/>
            <person name="Tan C.-H."/>
            <person name="Antoshechkin I."/>
            <person name="Sternberg P.W."/>
            <person name="Goodrich-Blair H."/>
            <person name="Dillman A.R."/>
        </authorList>
    </citation>
    <scope>NUCLEOTIDE SEQUENCE</scope>
    <source>
        <strain evidence="1">PS9179</strain>
        <tissue evidence="1">Whole animal</tissue>
    </source>
</reference>
<keyword evidence="2" id="KW-1185">Reference proteome</keyword>
<dbReference type="Proteomes" id="UP001175271">
    <property type="component" value="Unassembled WGS sequence"/>
</dbReference>
<proteinExistence type="predicted"/>